<keyword evidence="3" id="KW-1185">Reference proteome</keyword>
<dbReference type="Proteomes" id="UP001152320">
    <property type="component" value="Chromosome 11"/>
</dbReference>
<name>A0A9Q1BV94_HOLLE</name>
<reference evidence="2" key="1">
    <citation type="submission" date="2021-10" db="EMBL/GenBank/DDBJ databases">
        <title>Tropical sea cucumber genome reveals ecological adaptation and Cuvierian tubules defense mechanism.</title>
        <authorList>
            <person name="Chen T."/>
        </authorList>
    </citation>
    <scope>NUCLEOTIDE SEQUENCE</scope>
    <source>
        <strain evidence="2">Nanhai2018</strain>
        <tissue evidence="2">Muscle</tissue>
    </source>
</reference>
<dbReference type="PROSITE" id="PS00514">
    <property type="entry name" value="FIBRINOGEN_C_1"/>
    <property type="match status" value="1"/>
</dbReference>
<dbReference type="GO" id="GO:0005615">
    <property type="term" value="C:extracellular space"/>
    <property type="evidence" value="ECO:0007669"/>
    <property type="project" value="TreeGrafter"/>
</dbReference>
<sequence length="80" mass="9069">MEYHKDVPFTTFDRDNDLHSSQNCAVRHSGGWWFKSCYSSNLNGEYGRQDETGICLLDRSGAVPVNFCNITFSVMAMRPG</sequence>
<evidence type="ECO:0000259" key="1">
    <source>
        <dbReference type="PROSITE" id="PS51406"/>
    </source>
</evidence>
<dbReference type="AlphaFoldDB" id="A0A9Q1BV94"/>
<protein>
    <submittedName>
        <fullName evidence="2">Tenascin-N</fullName>
    </submittedName>
</protein>
<dbReference type="InterPro" id="IPR020837">
    <property type="entry name" value="Fibrinogen_CS"/>
</dbReference>
<dbReference type="InterPro" id="IPR036056">
    <property type="entry name" value="Fibrinogen-like_C"/>
</dbReference>
<dbReference type="Gene3D" id="4.10.530.10">
    <property type="entry name" value="Gamma-fibrinogen Carboxyl Terminal Fragment, domain 2"/>
    <property type="match status" value="1"/>
</dbReference>
<dbReference type="OrthoDB" id="6145874at2759"/>
<dbReference type="EMBL" id="JAIZAY010000011">
    <property type="protein sequence ID" value="KAJ8033293.1"/>
    <property type="molecule type" value="Genomic_DNA"/>
</dbReference>
<comment type="caution">
    <text evidence="2">The sequence shown here is derived from an EMBL/GenBank/DDBJ whole genome shotgun (WGS) entry which is preliminary data.</text>
</comment>
<dbReference type="SUPFAM" id="SSF56496">
    <property type="entry name" value="Fibrinogen C-terminal domain-like"/>
    <property type="match status" value="1"/>
</dbReference>
<dbReference type="Pfam" id="PF00147">
    <property type="entry name" value="Fibrinogen_C"/>
    <property type="match status" value="1"/>
</dbReference>
<dbReference type="PANTHER" id="PTHR19143">
    <property type="entry name" value="FIBRINOGEN/TENASCIN/ANGIOPOEITIN"/>
    <property type="match status" value="1"/>
</dbReference>
<organism evidence="2 3">
    <name type="scientific">Holothuria leucospilota</name>
    <name type="common">Black long sea cucumber</name>
    <name type="synonym">Mertensiothuria leucospilota</name>
    <dbReference type="NCBI Taxonomy" id="206669"/>
    <lineage>
        <taxon>Eukaryota</taxon>
        <taxon>Metazoa</taxon>
        <taxon>Echinodermata</taxon>
        <taxon>Eleutherozoa</taxon>
        <taxon>Echinozoa</taxon>
        <taxon>Holothuroidea</taxon>
        <taxon>Aspidochirotacea</taxon>
        <taxon>Aspidochirotida</taxon>
        <taxon>Holothuriidae</taxon>
        <taxon>Holothuria</taxon>
    </lineage>
</organism>
<evidence type="ECO:0000313" key="2">
    <source>
        <dbReference type="EMBL" id="KAJ8033293.1"/>
    </source>
</evidence>
<feature type="domain" description="Fibrinogen C-terminal" evidence="1">
    <location>
        <begin position="1"/>
        <end position="48"/>
    </location>
</feature>
<proteinExistence type="predicted"/>
<evidence type="ECO:0000313" key="3">
    <source>
        <dbReference type="Proteomes" id="UP001152320"/>
    </source>
</evidence>
<dbReference type="InterPro" id="IPR050373">
    <property type="entry name" value="Fibrinogen_C-term_domain"/>
</dbReference>
<dbReference type="PROSITE" id="PS51406">
    <property type="entry name" value="FIBRINOGEN_C_2"/>
    <property type="match status" value="1"/>
</dbReference>
<gene>
    <name evidence="2" type="ORF">HOLleu_23483</name>
</gene>
<dbReference type="InterPro" id="IPR002181">
    <property type="entry name" value="Fibrinogen_a/b/g_C_dom"/>
</dbReference>
<accession>A0A9Q1BV94</accession>